<dbReference type="GO" id="GO:0043190">
    <property type="term" value="C:ATP-binding cassette (ABC) transporter complex"/>
    <property type="evidence" value="ECO:0007669"/>
    <property type="project" value="InterPro"/>
</dbReference>
<dbReference type="GO" id="GO:0006865">
    <property type="term" value="P:amino acid transport"/>
    <property type="evidence" value="ECO:0007669"/>
    <property type="project" value="UniProtKB-KW"/>
</dbReference>
<keyword evidence="6 8" id="KW-1133">Transmembrane helix</keyword>
<protein>
    <submittedName>
        <fullName evidence="10">Ectoine/hydroxyectoine ABC transporter permease subunit EhuC</fullName>
    </submittedName>
</protein>
<dbReference type="NCBIfam" id="TIGR01726">
    <property type="entry name" value="HEQRo_perm_3TM"/>
    <property type="match status" value="1"/>
</dbReference>
<sequence>MFSSQTFFSFFPLLASGALVTLEITLLAIILSAIISFTFGLMRLSRFRFVRILATVYVEVFRGTSLLIQLFWLYFALPMLLDIQIPAMTAAVIALGLNYGAYGSEVVRSSVLSVPKGQYEAAIALNMSPYGRMRRILLPQAFVRMLPSFGNLQIELLKGTSLVYLITLTDLTYQGMILRTFDSSKTTEIFTSMLILYFILSYALTLIIRYMERRTIRGRY</sequence>
<dbReference type="InterPro" id="IPR035906">
    <property type="entry name" value="MetI-like_sf"/>
</dbReference>
<dbReference type="STRING" id="1850517.A8708_05355"/>
<dbReference type="GO" id="GO:0022857">
    <property type="term" value="F:transmembrane transporter activity"/>
    <property type="evidence" value="ECO:0007669"/>
    <property type="project" value="InterPro"/>
</dbReference>
<dbReference type="SUPFAM" id="SSF161098">
    <property type="entry name" value="MetI-like"/>
    <property type="match status" value="1"/>
</dbReference>
<feature type="domain" description="ABC transmembrane type-1" evidence="9">
    <location>
        <begin position="18"/>
        <end position="208"/>
    </location>
</feature>
<comment type="caution">
    <text evidence="10">The sequence shown here is derived from an EMBL/GenBank/DDBJ whole genome shotgun (WGS) entry which is preliminary data.</text>
</comment>
<reference evidence="10 11" key="1">
    <citation type="submission" date="2016-05" db="EMBL/GenBank/DDBJ databases">
        <title>Paenibacillus sp. 1ZS3-15 nov., isolated from the rhizosphere soil.</title>
        <authorList>
            <person name="Zhang X.X."/>
            <person name="Zhang J."/>
        </authorList>
    </citation>
    <scope>NUCLEOTIDE SEQUENCE [LARGE SCALE GENOMIC DNA]</scope>
    <source>
        <strain evidence="10 11">1ZS3-15</strain>
    </source>
</reference>
<evidence type="ECO:0000256" key="8">
    <source>
        <dbReference type="RuleBase" id="RU363032"/>
    </source>
</evidence>
<evidence type="ECO:0000313" key="10">
    <source>
        <dbReference type="EMBL" id="OAS16011.1"/>
    </source>
</evidence>
<keyword evidence="11" id="KW-1185">Reference proteome</keyword>
<evidence type="ECO:0000256" key="2">
    <source>
        <dbReference type="ARBA" id="ARBA00022448"/>
    </source>
</evidence>
<name>A0A198A4N2_9BACL</name>
<evidence type="ECO:0000256" key="6">
    <source>
        <dbReference type="ARBA" id="ARBA00022989"/>
    </source>
</evidence>
<dbReference type="InterPro" id="IPR000515">
    <property type="entry name" value="MetI-like"/>
</dbReference>
<evidence type="ECO:0000259" key="9">
    <source>
        <dbReference type="PROSITE" id="PS50928"/>
    </source>
</evidence>
<dbReference type="Pfam" id="PF00528">
    <property type="entry name" value="BPD_transp_1"/>
    <property type="match status" value="1"/>
</dbReference>
<dbReference type="PANTHER" id="PTHR30614:SF0">
    <property type="entry name" value="L-CYSTINE TRANSPORT SYSTEM PERMEASE PROTEIN TCYL"/>
    <property type="match status" value="1"/>
</dbReference>
<dbReference type="EMBL" id="LYPB01000077">
    <property type="protein sequence ID" value="OAS16011.1"/>
    <property type="molecule type" value="Genomic_DNA"/>
</dbReference>
<dbReference type="Proteomes" id="UP000078454">
    <property type="component" value="Unassembled WGS sequence"/>
</dbReference>
<dbReference type="Gene3D" id="1.10.3720.10">
    <property type="entry name" value="MetI-like"/>
    <property type="match status" value="1"/>
</dbReference>
<dbReference type="PROSITE" id="PS50928">
    <property type="entry name" value="ABC_TM1"/>
    <property type="match status" value="1"/>
</dbReference>
<organism evidence="10 11">
    <name type="scientific">Paenibacillus oryzisoli</name>
    <dbReference type="NCBI Taxonomy" id="1850517"/>
    <lineage>
        <taxon>Bacteria</taxon>
        <taxon>Bacillati</taxon>
        <taxon>Bacillota</taxon>
        <taxon>Bacilli</taxon>
        <taxon>Bacillales</taxon>
        <taxon>Paenibacillaceae</taxon>
        <taxon>Paenibacillus</taxon>
    </lineage>
</organism>
<comment type="similarity">
    <text evidence="8">Belongs to the binding-protein-dependent transport system permease family.</text>
</comment>
<keyword evidence="7 8" id="KW-0472">Membrane</keyword>
<dbReference type="InterPro" id="IPR043429">
    <property type="entry name" value="ArtM/GltK/GlnP/TcyL/YhdX-like"/>
</dbReference>
<evidence type="ECO:0000256" key="5">
    <source>
        <dbReference type="ARBA" id="ARBA00022970"/>
    </source>
</evidence>
<evidence type="ECO:0000256" key="4">
    <source>
        <dbReference type="ARBA" id="ARBA00022692"/>
    </source>
</evidence>
<gene>
    <name evidence="10" type="ORF">A8708_05355</name>
</gene>
<feature type="transmembrane region" description="Helical" evidence="8">
    <location>
        <begin position="20"/>
        <end position="42"/>
    </location>
</feature>
<keyword evidence="3" id="KW-1003">Cell membrane</keyword>
<dbReference type="PANTHER" id="PTHR30614">
    <property type="entry name" value="MEMBRANE COMPONENT OF AMINO ACID ABC TRANSPORTER"/>
    <property type="match status" value="1"/>
</dbReference>
<dbReference type="CDD" id="cd06261">
    <property type="entry name" value="TM_PBP2"/>
    <property type="match status" value="1"/>
</dbReference>
<keyword evidence="5" id="KW-0029">Amino-acid transport</keyword>
<evidence type="ECO:0000256" key="7">
    <source>
        <dbReference type="ARBA" id="ARBA00023136"/>
    </source>
</evidence>
<keyword evidence="4 8" id="KW-0812">Transmembrane</keyword>
<proteinExistence type="inferred from homology"/>
<evidence type="ECO:0000256" key="1">
    <source>
        <dbReference type="ARBA" id="ARBA00004651"/>
    </source>
</evidence>
<dbReference type="InterPro" id="IPR010065">
    <property type="entry name" value="AA_ABC_transptr_permease_3TM"/>
</dbReference>
<dbReference type="NCBIfam" id="TIGR03004">
    <property type="entry name" value="ectoine_ehuC"/>
    <property type="match status" value="1"/>
</dbReference>
<evidence type="ECO:0000256" key="3">
    <source>
        <dbReference type="ARBA" id="ARBA00022475"/>
    </source>
</evidence>
<dbReference type="InterPro" id="IPR014342">
    <property type="entry name" value="Ectoine_EhuC"/>
</dbReference>
<keyword evidence="2 8" id="KW-0813">Transport</keyword>
<accession>A0A198A4N2</accession>
<feature type="transmembrane region" description="Helical" evidence="8">
    <location>
        <begin position="189"/>
        <end position="211"/>
    </location>
</feature>
<dbReference type="RefSeq" id="WP_068667625.1">
    <property type="nucleotide sequence ID" value="NZ_LYPB01000077.1"/>
</dbReference>
<dbReference type="AlphaFoldDB" id="A0A198A4N2"/>
<evidence type="ECO:0000313" key="11">
    <source>
        <dbReference type="Proteomes" id="UP000078454"/>
    </source>
</evidence>
<dbReference type="OrthoDB" id="9805999at2"/>
<comment type="subcellular location">
    <subcellularLocation>
        <location evidence="1 8">Cell membrane</location>
        <topology evidence="1 8">Multi-pass membrane protein</topology>
    </subcellularLocation>
</comment>